<evidence type="ECO:0000313" key="2">
    <source>
        <dbReference type="EMBL" id="MFD1316921.1"/>
    </source>
</evidence>
<accession>A0ABW3Y795</accession>
<dbReference type="RefSeq" id="WP_377180437.1">
    <property type="nucleotide sequence ID" value="NZ_JBHTMY010000004.1"/>
</dbReference>
<name>A0ABW3Y795_9FLAO</name>
<dbReference type="EMBL" id="JBHTMY010000004">
    <property type="protein sequence ID" value="MFD1316921.1"/>
    <property type="molecule type" value="Genomic_DNA"/>
</dbReference>
<evidence type="ECO:0000313" key="3">
    <source>
        <dbReference type="Proteomes" id="UP001597201"/>
    </source>
</evidence>
<dbReference type="InterPro" id="IPR036761">
    <property type="entry name" value="TTHA0802/YceI-like_sf"/>
</dbReference>
<sequence>MRKKIIYILLVGVLFTSFSCKKANKEEVIEEKISSYILSSDSINLEWTAYKTTEKVPVKGTFTKIELINIPSGKNPQAVAGNVEFSIPIESIFTKDTIRDGKLKKFFFGNLMGTSNITGKTSLKEDGTGEATITMNGVEKTVPVTFTTNGNDVEINANLDLDNWQAQMALTALNEACYELHKGADGVSKTWNTVDVLVKVSTKLQP</sequence>
<dbReference type="InterPro" id="IPR007372">
    <property type="entry name" value="Lipid/polyisoprenoid-bd_YceI"/>
</dbReference>
<feature type="domain" description="Lipid/polyisoprenoid-binding YceI-like" evidence="1">
    <location>
        <begin position="46"/>
        <end position="167"/>
    </location>
</feature>
<protein>
    <submittedName>
        <fullName evidence="2">YceI family protein</fullName>
    </submittedName>
</protein>
<evidence type="ECO:0000259" key="1">
    <source>
        <dbReference type="Pfam" id="PF04264"/>
    </source>
</evidence>
<proteinExistence type="predicted"/>
<dbReference type="Pfam" id="PF04264">
    <property type="entry name" value="YceI"/>
    <property type="match status" value="1"/>
</dbReference>
<keyword evidence="3" id="KW-1185">Reference proteome</keyword>
<dbReference type="SUPFAM" id="SSF101874">
    <property type="entry name" value="YceI-like"/>
    <property type="match status" value="1"/>
</dbReference>
<comment type="caution">
    <text evidence="2">The sequence shown here is derived from an EMBL/GenBank/DDBJ whole genome shotgun (WGS) entry which is preliminary data.</text>
</comment>
<reference evidence="3" key="1">
    <citation type="journal article" date="2019" name="Int. J. Syst. Evol. Microbiol.">
        <title>The Global Catalogue of Microorganisms (GCM) 10K type strain sequencing project: providing services to taxonomists for standard genome sequencing and annotation.</title>
        <authorList>
            <consortium name="The Broad Institute Genomics Platform"/>
            <consortium name="The Broad Institute Genome Sequencing Center for Infectious Disease"/>
            <person name="Wu L."/>
            <person name="Ma J."/>
        </authorList>
    </citation>
    <scope>NUCLEOTIDE SEQUENCE [LARGE SCALE GENOMIC DNA]</scope>
    <source>
        <strain evidence="3">CCUG 61485</strain>
    </source>
</reference>
<dbReference type="Gene3D" id="2.40.128.110">
    <property type="entry name" value="Lipid/polyisoprenoid-binding, YceI-like"/>
    <property type="match status" value="1"/>
</dbReference>
<organism evidence="2 3">
    <name type="scientific">Namhaeicola litoreus</name>
    <dbReference type="NCBI Taxonomy" id="1052145"/>
    <lineage>
        <taxon>Bacteria</taxon>
        <taxon>Pseudomonadati</taxon>
        <taxon>Bacteroidota</taxon>
        <taxon>Flavobacteriia</taxon>
        <taxon>Flavobacteriales</taxon>
        <taxon>Flavobacteriaceae</taxon>
        <taxon>Namhaeicola</taxon>
    </lineage>
</organism>
<dbReference type="Proteomes" id="UP001597201">
    <property type="component" value="Unassembled WGS sequence"/>
</dbReference>
<gene>
    <name evidence="2" type="ORF">ACFQ39_14940</name>
</gene>
<dbReference type="PROSITE" id="PS51257">
    <property type="entry name" value="PROKAR_LIPOPROTEIN"/>
    <property type="match status" value="1"/>
</dbReference>